<organism evidence="3 4">
    <name type="scientific">Talaromyces rugulosus</name>
    <name type="common">Penicillium rugulosum</name>
    <dbReference type="NCBI Taxonomy" id="121627"/>
    <lineage>
        <taxon>Eukaryota</taxon>
        <taxon>Fungi</taxon>
        <taxon>Dikarya</taxon>
        <taxon>Ascomycota</taxon>
        <taxon>Pezizomycotina</taxon>
        <taxon>Eurotiomycetes</taxon>
        <taxon>Eurotiomycetidae</taxon>
        <taxon>Eurotiales</taxon>
        <taxon>Trichocomaceae</taxon>
        <taxon>Talaromyces</taxon>
        <taxon>Talaromyces sect. Islandici</taxon>
    </lineage>
</organism>
<feature type="transmembrane region" description="Helical" evidence="1">
    <location>
        <begin position="41"/>
        <end position="63"/>
    </location>
</feature>
<accession>A0A7H8QX99</accession>
<evidence type="ECO:0000256" key="1">
    <source>
        <dbReference type="SAM" id="Phobius"/>
    </source>
</evidence>
<dbReference type="OrthoDB" id="2560628at2759"/>
<evidence type="ECO:0000259" key="2">
    <source>
        <dbReference type="Pfam" id="PF24800"/>
    </source>
</evidence>
<feature type="transmembrane region" description="Helical" evidence="1">
    <location>
        <begin position="220"/>
        <end position="242"/>
    </location>
</feature>
<keyword evidence="1" id="KW-1133">Transmembrane helix</keyword>
<evidence type="ECO:0000313" key="4">
    <source>
        <dbReference type="Proteomes" id="UP000509510"/>
    </source>
</evidence>
<dbReference type="KEGG" id="trg:TRUGW13939_05816"/>
<dbReference type="EMBL" id="CP055900">
    <property type="protein sequence ID" value="QKX58689.1"/>
    <property type="molecule type" value="Genomic_DNA"/>
</dbReference>
<dbReference type="PANTHER" id="PTHR42109">
    <property type="entry name" value="UNPLACED GENOMIC SCAFFOLD UM_SCAF_CONTIG_1.265, WHOLE GENOME SHOTGUN SEQUENCE"/>
    <property type="match status" value="1"/>
</dbReference>
<protein>
    <recommendedName>
        <fullName evidence="2">DUF7702 domain-containing protein</fullName>
    </recommendedName>
</protein>
<dbReference type="RefSeq" id="XP_035344867.1">
    <property type="nucleotide sequence ID" value="XM_035488974.1"/>
</dbReference>
<keyword evidence="1" id="KW-0472">Membrane</keyword>
<feature type="transmembrane region" description="Helical" evidence="1">
    <location>
        <begin position="12"/>
        <end position="29"/>
    </location>
</feature>
<dbReference type="GeneID" id="55993313"/>
<feature type="domain" description="DUF7702" evidence="2">
    <location>
        <begin position="5"/>
        <end position="244"/>
    </location>
</feature>
<keyword evidence="4" id="KW-1185">Reference proteome</keyword>
<evidence type="ECO:0000313" key="3">
    <source>
        <dbReference type="EMBL" id="QKX58689.1"/>
    </source>
</evidence>
<feature type="transmembrane region" description="Helical" evidence="1">
    <location>
        <begin position="114"/>
        <end position="136"/>
    </location>
</feature>
<feature type="transmembrane region" description="Helical" evidence="1">
    <location>
        <begin position="183"/>
        <end position="200"/>
    </location>
</feature>
<dbReference type="PANTHER" id="PTHR42109:SF2">
    <property type="entry name" value="INTEGRAL MEMBRANE PROTEIN"/>
    <property type="match status" value="1"/>
</dbReference>
<dbReference type="AlphaFoldDB" id="A0A7H8QX99"/>
<reference evidence="4" key="1">
    <citation type="submission" date="2020-06" db="EMBL/GenBank/DDBJ databases">
        <title>A chromosome-scale genome assembly of Talaromyces rugulosus W13939.</title>
        <authorList>
            <person name="Wang B."/>
            <person name="Guo L."/>
            <person name="Ye K."/>
            <person name="Wang L."/>
        </authorList>
    </citation>
    <scope>NUCLEOTIDE SEQUENCE [LARGE SCALE GENOMIC DNA]</scope>
    <source>
        <strain evidence="4">W13939</strain>
    </source>
</reference>
<name>A0A7H8QX99_TALRU</name>
<dbReference type="Proteomes" id="UP000509510">
    <property type="component" value="Chromosome III"/>
</dbReference>
<sequence length="273" mass="30405">MGTFGYRDGIAVLQIIVFPVVFVTSLFIWRRVGWRVGGKSWRFVATFSLLRIAGSICTFLRISNDSEKIFIAEAVCELIGIAPLLLTYIGILGQIPTTNVYLLSDSHQSINPRHLRLVTLLGFLGLILGIVGVSIMDTNTTFHANSEMKAAMGIFLAVFTIMTFLTGWLVLQLWFTLCAWQKKLFRAIVLSWPFLLVRLVYSAMGDYGSDARFVIGGSNTIYLCMDVLEEIFAMALCVGFGLSAMREKEREEVAVSDTWTTVGPKIGQFNVES</sequence>
<feature type="transmembrane region" description="Helical" evidence="1">
    <location>
        <begin position="148"/>
        <end position="171"/>
    </location>
</feature>
<gene>
    <name evidence="3" type="ORF">TRUGW13939_05816</name>
</gene>
<dbReference type="InterPro" id="IPR056119">
    <property type="entry name" value="DUF7702"/>
</dbReference>
<proteinExistence type="predicted"/>
<dbReference type="Pfam" id="PF24800">
    <property type="entry name" value="DUF7702"/>
    <property type="match status" value="1"/>
</dbReference>
<feature type="transmembrane region" description="Helical" evidence="1">
    <location>
        <begin position="69"/>
        <end position="93"/>
    </location>
</feature>
<keyword evidence="1" id="KW-0812">Transmembrane</keyword>